<dbReference type="EMBL" id="ML978727">
    <property type="protein sequence ID" value="KAF2085867.1"/>
    <property type="molecule type" value="Genomic_DNA"/>
</dbReference>
<dbReference type="Gene3D" id="3.90.190.10">
    <property type="entry name" value="Protein tyrosine phosphatase superfamily"/>
    <property type="match status" value="1"/>
</dbReference>
<comment type="caution">
    <text evidence="11">The sequence shown here is derived from an EMBL/GenBank/DDBJ whole genome shotgun (WGS) entry which is preliminary data.</text>
</comment>
<comment type="catalytic activity">
    <reaction evidence="7">
        <text>3,5-bis(diphospho)-1D-myo-inositol 1,2,4,6-tetrakisphosphate + H2O = 3-diphospho-1D-myo-inositol 1,2,4,5,6-pentakisphosphate + phosphate + 2 H(+)</text>
        <dbReference type="Rhea" id="RHEA:56312"/>
        <dbReference type="ChEBI" id="CHEBI:15377"/>
        <dbReference type="ChEBI" id="CHEBI:15378"/>
        <dbReference type="ChEBI" id="CHEBI:43474"/>
        <dbReference type="ChEBI" id="CHEBI:140372"/>
        <dbReference type="ChEBI" id="CHEBI:140374"/>
        <dbReference type="EC" id="3.6.1.52"/>
    </reaction>
    <physiologicalReaction direction="left-to-right" evidence="7">
        <dbReference type="Rhea" id="RHEA:56313"/>
    </physiologicalReaction>
</comment>
<dbReference type="PRINTS" id="PR01911">
    <property type="entry name" value="PFDSPHPHTASE"/>
</dbReference>
<name>A0A9P4HS39_9PEZI</name>
<evidence type="ECO:0000256" key="3">
    <source>
        <dbReference type="ARBA" id="ARBA00022490"/>
    </source>
</evidence>
<dbReference type="InterPro" id="IPR020422">
    <property type="entry name" value="TYR_PHOSPHATASE_DUAL_dom"/>
</dbReference>
<dbReference type="GO" id="GO:0052840">
    <property type="term" value="F:inositol diphosphate tetrakisphosphate diphosphatase activity"/>
    <property type="evidence" value="ECO:0007669"/>
    <property type="project" value="TreeGrafter"/>
</dbReference>
<comment type="catalytic activity">
    <reaction evidence="6">
        <text>5-diphospho-1D-myo-inositol 1,2,3,4,6-pentakisphosphate + H2O = 1D-myo-inositol hexakisphosphate + phosphate + H(+)</text>
        <dbReference type="Rhea" id="RHEA:22384"/>
        <dbReference type="ChEBI" id="CHEBI:15377"/>
        <dbReference type="ChEBI" id="CHEBI:15378"/>
        <dbReference type="ChEBI" id="CHEBI:43474"/>
        <dbReference type="ChEBI" id="CHEBI:58130"/>
        <dbReference type="ChEBI" id="CHEBI:58628"/>
        <dbReference type="EC" id="3.6.1.52"/>
    </reaction>
    <physiologicalReaction direction="left-to-right" evidence="6">
        <dbReference type="Rhea" id="RHEA:22385"/>
    </physiologicalReaction>
</comment>
<dbReference type="AlphaFoldDB" id="A0A9P4HS39"/>
<feature type="non-terminal residue" evidence="11">
    <location>
        <position position="1"/>
    </location>
</feature>
<dbReference type="Pfam" id="PF03162">
    <property type="entry name" value="Y_phosphatase2"/>
    <property type="match status" value="1"/>
</dbReference>
<evidence type="ECO:0000313" key="11">
    <source>
        <dbReference type="EMBL" id="KAF2085867.1"/>
    </source>
</evidence>
<evidence type="ECO:0000313" key="12">
    <source>
        <dbReference type="Proteomes" id="UP000799776"/>
    </source>
</evidence>
<proteinExistence type="inferred from homology"/>
<feature type="domain" description="Tyrosine-protein phosphatase" evidence="10">
    <location>
        <begin position="12"/>
        <end position="165"/>
    </location>
</feature>
<comment type="subcellular location">
    <subcellularLocation>
        <location evidence="1">Cytoplasm</location>
    </subcellularLocation>
</comment>
<dbReference type="GO" id="GO:0016791">
    <property type="term" value="F:phosphatase activity"/>
    <property type="evidence" value="ECO:0007669"/>
    <property type="project" value="InterPro"/>
</dbReference>
<comment type="similarity">
    <text evidence="5">Belongs to the protein-tyrosine phosphatase family. Atypical dual-specificity phosphatase Siw14-like subfamily.</text>
</comment>
<keyword evidence="3" id="KW-0963">Cytoplasm</keyword>
<dbReference type="GO" id="GO:0005737">
    <property type="term" value="C:cytoplasm"/>
    <property type="evidence" value="ECO:0007669"/>
    <property type="project" value="UniProtKB-SubCell"/>
</dbReference>
<dbReference type="SUPFAM" id="SSF52799">
    <property type="entry name" value="(Phosphotyrosine protein) phosphatases II"/>
    <property type="match status" value="1"/>
</dbReference>
<evidence type="ECO:0000256" key="6">
    <source>
        <dbReference type="ARBA" id="ARBA00047342"/>
    </source>
</evidence>
<comment type="catalytic activity">
    <reaction evidence="8">
        <text>1,5-bis(diphospho)-1D-myo-inositol 2,3,4,6-tetrakisphosphate + H2O = 1-diphospho-1D-myo-inositol 2,3,4,5,6-pentakisphosphate + phosphate + 2 H(+)</text>
        <dbReference type="Rhea" id="RHEA:79699"/>
        <dbReference type="ChEBI" id="CHEBI:15377"/>
        <dbReference type="ChEBI" id="CHEBI:15378"/>
        <dbReference type="ChEBI" id="CHEBI:43474"/>
        <dbReference type="ChEBI" id="CHEBI:74946"/>
        <dbReference type="ChEBI" id="CHEBI:77983"/>
        <dbReference type="EC" id="3.6.1.52"/>
    </reaction>
    <physiologicalReaction direction="left-to-right" evidence="8">
        <dbReference type="Rhea" id="RHEA:79700"/>
    </physiologicalReaction>
</comment>
<keyword evidence="4" id="KW-0378">Hydrolase</keyword>
<comment type="catalytic activity">
    <reaction evidence="9">
        <text>6-diphospho-1D-myo-inositol pentakisphosphate + H2O = 1D-myo-inositol hexakisphosphate + phosphate + H(+)</text>
        <dbReference type="Rhea" id="RHEA:79703"/>
        <dbReference type="ChEBI" id="CHEBI:15377"/>
        <dbReference type="ChEBI" id="CHEBI:15378"/>
        <dbReference type="ChEBI" id="CHEBI:43474"/>
        <dbReference type="ChEBI" id="CHEBI:58130"/>
        <dbReference type="ChEBI" id="CHEBI:230534"/>
        <dbReference type="EC" id="3.6.1.52"/>
    </reaction>
    <physiologicalReaction direction="left-to-right" evidence="9">
        <dbReference type="Rhea" id="RHEA:79704"/>
    </physiologicalReaction>
</comment>
<dbReference type="EC" id="3.6.1.52" evidence="2"/>
<reference evidence="11" key="1">
    <citation type="journal article" date="2020" name="Stud. Mycol.">
        <title>101 Dothideomycetes genomes: a test case for predicting lifestyles and emergence of pathogens.</title>
        <authorList>
            <person name="Haridas S."/>
            <person name="Albert R."/>
            <person name="Binder M."/>
            <person name="Bloem J."/>
            <person name="Labutti K."/>
            <person name="Salamov A."/>
            <person name="Andreopoulos B."/>
            <person name="Baker S."/>
            <person name="Barry K."/>
            <person name="Bills G."/>
            <person name="Bluhm B."/>
            <person name="Cannon C."/>
            <person name="Castanera R."/>
            <person name="Culley D."/>
            <person name="Daum C."/>
            <person name="Ezra D."/>
            <person name="Gonzalez J."/>
            <person name="Henrissat B."/>
            <person name="Kuo A."/>
            <person name="Liang C."/>
            <person name="Lipzen A."/>
            <person name="Lutzoni F."/>
            <person name="Magnuson J."/>
            <person name="Mondo S."/>
            <person name="Nolan M."/>
            <person name="Ohm R."/>
            <person name="Pangilinan J."/>
            <person name="Park H.-J."/>
            <person name="Ramirez L."/>
            <person name="Alfaro M."/>
            <person name="Sun H."/>
            <person name="Tritt A."/>
            <person name="Yoshinaga Y."/>
            <person name="Zwiers L.-H."/>
            <person name="Turgeon B."/>
            <person name="Goodwin S."/>
            <person name="Spatafora J."/>
            <person name="Crous P."/>
            <person name="Grigoriev I."/>
        </authorList>
    </citation>
    <scope>NUCLEOTIDE SEQUENCE</scope>
    <source>
        <strain evidence="11">CBS 121410</strain>
    </source>
</reference>
<dbReference type="PROSITE" id="PS50054">
    <property type="entry name" value="TYR_PHOSPHATASE_DUAL"/>
    <property type="match status" value="1"/>
</dbReference>
<dbReference type="PANTHER" id="PTHR31126:SF48">
    <property type="entry name" value="INOSITOL PHOSPHATASE SIW14"/>
    <property type="match status" value="1"/>
</dbReference>
<evidence type="ECO:0000256" key="2">
    <source>
        <dbReference type="ARBA" id="ARBA00012527"/>
    </source>
</evidence>
<dbReference type="OrthoDB" id="6375174at2759"/>
<dbReference type="InterPro" id="IPR004861">
    <property type="entry name" value="Siw14-like"/>
</dbReference>
<accession>A0A9P4HS39</accession>
<dbReference type="InterPro" id="IPR029021">
    <property type="entry name" value="Prot-tyrosine_phosphatase-like"/>
</dbReference>
<dbReference type="Proteomes" id="UP000799776">
    <property type="component" value="Unassembled WGS sequence"/>
</dbReference>
<dbReference type="InterPro" id="IPR020428">
    <property type="entry name" value="PFA-DSPs"/>
</dbReference>
<feature type="non-terminal residue" evidence="11">
    <location>
        <position position="169"/>
    </location>
</feature>
<evidence type="ECO:0000256" key="9">
    <source>
        <dbReference type="ARBA" id="ARBA00048424"/>
    </source>
</evidence>
<dbReference type="PANTHER" id="PTHR31126">
    <property type="entry name" value="TYROSINE-PROTEIN PHOSPHATASE"/>
    <property type="match status" value="1"/>
</dbReference>
<evidence type="ECO:0000256" key="5">
    <source>
        <dbReference type="ARBA" id="ARBA00044949"/>
    </source>
</evidence>
<evidence type="ECO:0000256" key="7">
    <source>
        <dbReference type="ARBA" id="ARBA00047562"/>
    </source>
</evidence>
<evidence type="ECO:0000256" key="4">
    <source>
        <dbReference type="ARBA" id="ARBA00022801"/>
    </source>
</evidence>
<gene>
    <name evidence="11" type="ORF">K490DRAFT_16023</name>
</gene>
<dbReference type="FunFam" id="3.90.190.10:FF:000035">
    <property type="entry name" value="Tyrosine phosphatase, putative"/>
    <property type="match status" value="1"/>
</dbReference>
<protein>
    <recommendedName>
        <fullName evidence="2">diphosphoinositol-polyphosphate diphosphatase</fullName>
        <ecNumber evidence="2">3.6.1.52</ecNumber>
    </recommendedName>
</protein>
<evidence type="ECO:0000256" key="1">
    <source>
        <dbReference type="ARBA" id="ARBA00004496"/>
    </source>
</evidence>
<organism evidence="11 12">
    <name type="scientific">Saccharata proteae CBS 121410</name>
    <dbReference type="NCBI Taxonomy" id="1314787"/>
    <lineage>
        <taxon>Eukaryota</taxon>
        <taxon>Fungi</taxon>
        <taxon>Dikarya</taxon>
        <taxon>Ascomycota</taxon>
        <taxon>Pezizomycotina</taxon>
        <taxon>Dothideomycetes</taxon>
        <taxon>Dothideomycetes incertae sedis</taxon>
        <taxon>Botryosphaeriales</taxon>
        <taxon>Saccharataceae</taxon>
        <taxon>Saccharata</taxon>
    </lineage>
</organism>
<sequence length="169" mass="19276">PPRLQSMLPPSNFGAVIPGQIYRSSYPLEENFGFLKKLKLKSILTLVKETCPEPYVSFMTENGIQHFQVHIPANKGTVCMTTEQMTRALAVVLDRQNHPLLIHCNKGKHRTGCVTGCLRKVLGDNLKTVYEEYHTYADPKARIFDEHFMGSFDERTVLWLAREQGFLPP</sequence>
<evidence type="ECO:0000256" key="8">
    <source>
        <dbReference type="ARBA" id="ARBA00047927"/>
    </source>
</evidence>
<dbReference type="InterPro" id="IPR016130">
    <property type="entry name" value="Tyr_Pase_AS"/>
</dbReference>
<evidence type="ECO:0000259" key="10">
    <source>
        <dbReference type="PROSITE" id="PS50054"/>
    </source>
</evidence>
<keyword evidence="12" id="KW-1185">Reference proteome</keyword>
<dbReference type="PROSITE" id="PS00383">
    <property type="entry name" value="TYR_PHOSPHATASE_1"/>
    <property type="match status" value="1"/>
</dbReference>